<dbReference type="AlphaFoldDB" id="A0A3E2VXV9"/>
<protein>
    <submittedName>
        <fullName evidence="1">Uncharacterized protein</fullName>
    </submittedName>
</protein>
<organism evidence="1 2">
    <name type="scientific">Clostridium innocuum</name>
    <dbReference type="NCBI Taxonomy" id="1522"/>
    <lineage>
        <taxon>Bacteria</taxon>
        <taxon>Bacillati</taxon>
        <taxon>Bacillota</taxon>
        <taxon>Clostridia</taxon>
        <taxon>Eubacteriales</taxon>
        <taxon>Clostridiaceae</taxon>
        <taxon>Clostridium</taxon>
    </lineage>
</organism>
<sequence>MQSSPFIYTEQTAAAERCIKYILHILYFFTICFSKKHINFPDTFSNDAKKGSFLNEKSLFSVIN</sequence>
<name>A0A3E2VXV9_CLOIN</name>
<comment type="caution">
    <text evidence="1">The sequence shown here is derived from an EMBL/GenBank/DDBJ whole genome shotgun (WGS) entry which is preliminary data.</text>
</comment>
<dbReference type="EMBL" id="QVEV01000009">
    <property type="protein sequence ID" value="RGC16270.1"/>
    <property type="molecule type" value="Genomic_DNA"/>
</dbReference>
<gene>
    <name evidence="1" type="ORF">DXA38_08070</name>
</gene>
<proteinExistence type="predicted"/>
<evidence type="ECO:0000313" key="1">
    <source>
        <dbReference type="EMBL" id="RGC16270.1"/>
    </source>
</evidence>
<reference evidence="1 2" key="1">
    <citation type="submission" date="2018-08" db="EMBL/GenBank/DDBJ databases">
        <title>A genome reference for cultivated species of the human gut microbiota.</title>
        <authorList>
            <person name="Zou Y."/>
            <person name="Xue W."/>
            <person name="Luo G."/>
        </authorList>
    </citation>
    <scope>NUCLEOTIDE SEQUENCE [LARGE SCALE GENOMIC DNA]</scope>
    <source>
        <strain evidence="1 2">OF01-2LB</strain>
    </source>
</reference>
<accession>A0A3E2VXV9</accession>
<dbReference type="Proteomes" id="UP000260025">
    <property type="component" value="Unassembled WGS sequence"/>
</dbReference>
<evidence type="ECO:0000313" key="2">
    <source>
        <dbReference type="Proteomes" id="UP000260025"/>
    </source>
</evidence>